<dbReference type="InterPro" id="IPR058627">
    <property type="entry name" value="MdtA-like_C"/>
</dbReference>
<dbReference type="Pfam" id="PF25967">
    <property type="entry name" value="RND-MFP_C"/>
    <property type="match status" value="1"/>
</dbReference>
<dbReference type="Gene3D" id="2.40.30.170">
    <property type="match status" value="1"/>
</dbReference>
<feature type="domain" description="CusB-like beta-barrel" evidence="7">
    <location>
        <begin position="235"/>
        <end position="307"/>
    </location>
</feature>
<dbReference type="NCBIfam" id="TIGR01730">
    <property type="entry name" value="RND_mfp"/>
    <property type="match status" value="1"/>
</dbReference>
<comment type="caution">
    <text evidence="9">The sequence shown here is derived from an EMBL/GenBank/DDBJ whole genome shotgun (WGS) entry which is preliminary data.</text>
</comment>
<feature type="domain" description="Multidrug resistance protein MdtA-like C-terminal permuted SH3" evidence="8">
    <location>
        <begin position="311"/>
        <end position="374"/>
    </location>
</feature>
<dbReference type="Proteomes" id="UP000632339">
    <property type="component" value="Unassembled WGS sequence"/>
</dbReference>
<dbReference type="Pfam" id="PF25954">
    <property type="entry name" value="Beta-barrel_RND_2"/>
    <property type="match status" value="1"/>
</dbReference>
<feature type="coiled-coil region" evidence="4">
    <location>
        <begin position="26"/>
        <end position="60"/>
    </location>
</feature>
<feature type="signal peptide" evidence="5">
    <location>
        <begin position="1"/>
        <end position="20"/>
    </location>
</feature>
<comment type="subcellular location">
    <subcellularLocation>
        <location evidence="1">Cell envelope</location>
    </subcellularLocation>
</comment>
<evidence type="ECO:0000256" key="5">
    <source>
        <dbReference type="SAM" id="SignalP"/>
    </source>
</evidence>
<protein>
    <submittedName>
        <fullName evidence="9">RND transporter</fullName>
    </submittedName>
</protein>
<dbReference type="InterPro" id="IPR058625">
    <property type="entry name" value="MdtA-like_BSH"/>
</dbReference>
<dbReference type="EMBL" id="BMLI01000003">
    <property type="protein sequence ID" value="GGN10039.1"/>
    <property type="molecule type" value="Genomic_DNA"/>
</dbReference>
<evidence type="ECO:0000256" key="3">
    <source>
        <dbReference type="ARBA" id="ARBA00022448"/>
    </source>
</evidence>
<keyword evidence="3" id="KW-0813">Transport</keyword>
<dbReference type="PROSITE" id="PS51257">
    <property type="entry name" value="PROKAR_LIPOPROTEIN"/>
    <property type="match status" value="1"/>
</dbReference>
<proteinExistence type="inferred from homology"/>
<evidence type="ECO:0000259" key="6">
    <source>
        <dbReference type="Pfam" id="PF25917"/>
    </source>
</evidence>
<dbReference type="Gene3D" id="1.10.287.470">
    <property type="entry name" value="Helix hairpin bin"/>
    <property type="match status" value="1"/>
</dbReference>
<evidence type="ECO:0000259" key="8">
    <source>
        <dbReference type="Pfam" id="PF25967"/>
    </source>
</evidence>
<keyword evidence="5" id="KW-0732">Signal</keyword>
<organism evidence="9 10">
    <name type="scientific">Dyadobacter beijingensis</name>
    <dbReference type="NCBI Taxonomy" id="365489"/>
    <lineage>
        <taxon>Bacteria</taxon>
        <taxon>Pseudomonadati</taxon>
        <taxon>Bacteroidota</taxon>
        <taxon>Cytophagia</taxon>
        <taxon>Cytophagales</taxon>
        <taxon>Spirosomataceae</taxon>
        <taxon>Dyadobacter</taxon>
    </lineage>
</organism>
<dbReference type="Gene3D" id="2.40.50.100">
    <property type="match status" value="1"/>
</dbReference>
<evidence type="ECO:0000256" key="1">
    <source>
        <dbReference type="ARBA" id="ARBA00004196"/>
    </source>
</evidence>
<feature type="domain" description="Multidrug resistance protein MdtA-like barrel-sandwich hybrid" evidence="6">
    <location>
        <begin position="102"/>
        <end position="221"/>
    </location>
</feature>
<dbReference type="InterPro" id="IPR006143">
    <property type="entry name" value="RND_pump_MFP"/>
</dbReference>
<accession>A0ABQ2IG02</accession>
<sequence length="384" mass="41695">MKQLLTYIMKRNILIITAFATLLAACSAKKEGLEGKKEELAQLKAQQAENDKKIKALEIEIGKLDPKKTTEAKVKPVSIATLNSETFKHYVELQGTVDAKNNVLVTPKTGGAIVAMYVKEGDAVKAGSVIGKIDNSILTESIEELKTSLSLANTLYEKQKNLWDQKIGTELQYLQAKNNKESLERKLATLNTQIAQTNIVSPMSGVVDQVNIKVGETASPGVGVVRVVNLSNLKVSAKVSDVYAASVKKGDEVIVKFPDLKKEYKARVTFVSTAVDPLSRTFTIEANLPSDRDIKPNMMAQVQINDATSKNALAIDQNYVQSTEKGNVVYVAVTEGNKKVAKAKEVKTGLSYNGKVEILSGLTAGDQLITLGYQEVSDGQPISY</sequence>
<evidence type="ECO:0000259" key="7">
    <source>
        <dbReference type="Pfam" id="PF25954"/>
    </source>
</evidence>
<keyword evidence="10" id="KW-1185">Reference proteome</keyword>
<evidence type="ECO:0000313" key="9">
    <source>
        <dbReference type="EMBL" id="GGN10039.1"/>
    </source>
</evidence>
<dbReference type="InterPro" id="IPR058792">
    <property type="entry name" value="Beta-barrel_RND_2"/>
</dbReference>
<reference evidence="10" key="1">
    <citation type="journal article" date="2019" name="Int. J. Syst. Evol. Microbiol.">
        <title>The Global Catalogue of Microorganisms (GCM) 10K type strain sequencing project: providing services to taxonomists for standard genome sequencing and annotation.</title>
        <authorList>
            <consortium name="The Broad Institute Genomics Platform"/>
            <consortium name="The Broad Institute Genome Sequencing Center for Infectious Disease"/>
            <person name="Wu L."/>
            <person name="Ma J."/>
        </authorList>
    </citation>
    <scope>NUCLEOTIDE SEQUENCE [LARGE SCALE GENOMIC DNA]</scope>
    <source>
        <strain evidence="10">CGMCC 1.6375</strain>
    </source>
</reference>
<name>A0ABQ2IG02_9BACT</name>
<evidence type="ECO:0000256" key="2">
    <source>
        <dbReference type="ARBA" id="ARBA00009477"/>
    </source>
</evidence>
<evidence type="ECO:0000256" key="4">
    <source>
        <dbReference type="SAM" id="Coils"/>
    </source>
</evidence>
<feature type="chain" id="PRO_5045865889" evidence="5">
    <location>
        <begin position="21"/>
        <end position="384"/>
    </location>
</feature>
<feature type="coiled-coil region" evidence="4">
    <location>
        <begin position="166"/>
        <end position="200"/>
    </location>
</feature>
<gene>
    <name evidence="9" type="ORF">GCM10010967_52400</name>
</gene>
<dbReference type="PANTHER" id="PTHR30469">
    <property type="entry name" value="MULTIDRUG RESISTANCE PROTEIN MDTA"/>
    <property type="match status" value="1"/>
</dbReference>
<dbReference type="SUPFAM" id="SSF111369">
    <property type="entry name" value="HlyD-like secretion proteins"/>
    <property type="match status" value="1"/>
</dbReference>
<dbReference type="Gene3D" id="2.40.420.20">
    <property type="match status" value="1"/>
</dbReference>
<evidence type="ECO:0000313" key="10">
    <source>
        <dbReference type="Proteomes" id="UP000632339"/>
    </source>
</evidence>
<dbReference type="Pfam" id="PF25917">
    <property type="entry name" value="BSH_RND"/>
    <property type="match status" value="1"/>
</dbReference>
<comment type="similarity">
    <text evidence="2">Belongs to the membrane fusion protein (MFP) (TC 8.A.1) family.</text>
</comment>
<keyword evidence="4" id="KW-0175">Coiled coil</keyword>
<dbReference type="PANTHER" id="PTHR30469:SF15">
    <property type="entry name" value="HLYD FAMILY OF SECRETION PROTEINS"/>
    <property type="match status" value="1"/>
</dbReference>